<proteinExistence type="predicted"/>
<dbReference type="PANTHER" id="PTHR48466">
    <property type="entry name" value="OS10G0509000 PROTEIN-RELATED"/>
    <property type="match status" value="1"/>
</dbReference>
<keyword evidence="8" id="KW-0255">Endonuclease</keyword>
<dbReference type="GO" id="GO:0016887">
    <property type="term" value="F:ATP hydrolysis activity"/>
    <property type="evidence" value="ECO:0007669"/>
    <property type="project" value="InterPro"/>
</dbReference>
<evidence type="ECO:0000256" key="1">
    <source>
        <dbReference type="ARBA" id="ARBA00022730"/>
    </source>
</evidence>
<dbReference type="GO" id="GO:0045910">
    <property type="term" value="P:negative regulation of DNA recombination"/>
    <property type="evidence" value="ECO:0007669"/>
    <property type="project" value="InterPro"/>
</dbReference>
<dbReference type="SUPFAM" id="SSF52540">
    <property type="entry name" value="P-loop containing nucleoside triphosphate hydrolases"/>
    <property type="match status" value="1"/>
</dbReference>
<dbReference type="InterPro" id="IPR005747">
    <property type="entry name" value="MutS2"/>
</dbReference>
<keyword evidence="4" id="KW-0067">ATP-binding</keyword>
<dbReference type="Gene3D" id="3.40.50.300">
    <property type="entry name" value="P-loop containing nucleotide triphosphate hydrolases"/>
    <property type="match status" value="1"/>
</dbReference>
<evidence type="ECO:0000256" key="6">
    <source>
        <dbReference type="ARBA" id="ARBA00023125"/>
    </source>
</evidence>
<protein>
    <submittedName>
        <fullName evidence="8">Endonuclease MutS2</fullName>
    </submittedName>
</protein>
<keyword evidence="8" id="KW-0540">Nuclease</keyword>
<dbReference type="FunFam" id="3.40.50.300:FF:000830">
    <property type="entry name" value="Endonuclease MutS2"/>
    <property type="match status" value="1"/>
</dbReference>
<dbReference type="InterPro" id="IPR027417">
    <property type="entry name" value="P-loop_NTPase"/>
</dbReference>
<dbReference type="GO" id="GO:0004519">
    <property type="term" value="F:endonuclease activity"/>
    <property type="evidence" value="ECO:0007669"/>
    <property type="project" value="UniProtKB-KW"/>
</dbReference>
<accession>A0A7T7CEV6</accession>
<keyword evidence="9" id="KW-1185">Reference proteome</keyword>
<dbReference type="KEGG" id="scib:HUG20_05830"/>
<sequence length="641" mass="72121">MNEQTLEAIGFNTVIQEIAEYARTERAKATIVSTKPTMNEKRIQQSMQEIEEAIRILEISSSVPIHTVDDIERMITQAKKGLFIRADQFTRVLSFLDHCSKLKRFMKDKEYAAPTVSSYAFSIDDVTALEEQISVAIRHGHVDDYASKDLSYLRRQLYALSDRLKARVQQLARGNKYTSYLQDTTVSERSGRYVLPIKKEYRSKVQGTVLDTSASGSTVFIEPAELGDIQEEINLYKVAEESEVERILFELTEVLPSYEHTIHTAMEVMHSYDVIFSKAKYCREIEATRPVLSNDKTMDLMNARHPALSKSAVPLSVSFGERERALVITGPNTGGKTVTLKTVGLLTVMAQAGLLIPADAGSRTGIFQNVFVDIGDRQSIEDNLSTFSSRLVSIIQILEEANEHSLVLLDELGSGTDPGEGMGLAITILKQLYKKGATLFATTHYSEMKSFAEKTEGFMNGSMEFDLHSLKPTYRLILGESGKSQAFEIAIKLGLHPALVEEAHNITYGESGAYKERFSEKELKKESLKRQVAVNRYAHHKKKKVAGDIAIFNQGDNVTIQASNEMGIVYTGPDERGNYVVQVKGEKKTFNHKRLTLSIPASELYPDDYDFDIIFKSKTYRKIKKDQARKHVEGIWLEDEE</sequence>
<dbReference type="PIRSF" id="PIRSF005814">
    <property type="entry name" value="MutS_YshD"/>
    <property type="match status" value="1"/>
</dbReference>
<gene>
    <name evidence="8" type="ORF">HUG20_05830</name>
</gene>
<organism evidence="8 9">
    <name type="scientific">Salicibibacter cibi</name>
    <dbReference type="NCBI Taxonomy" id="2743001"/>
    <lineage>
        <taxon>Bacteria</taxon>
        <taxon>Bacillati</taxon>
        <taxon>Bacillota</taxon>
        <taxon>Bacilli</taxon>
        <taxon>Bacillales</taxon>
        <taxon>Bacillaceae</taxon>
        <taxon>Salicibibacter</taxon>
    </lineage>
</organism>
<dbReference type="GO" id="GO:0019843">
    <property type="term" value="F:rRNA binding"/>
    <property type="evidence" value="ECO:0007669"/>
    <property type="project" value="UniProtKB-KW"/>
</dbReference>
<keyword evidence="1" id="KW-0699">rRNA-binding</keyword>
<keyword evidence="2" id="KW-0547">Nucleotide-binding</keyword>
<reference evidence="8 9" key="1">
    <citation type="submission" date="2020-06" db="EMBL/GenBank/DDBJ databases">
        <title>Genomic analysis of Salicibibacter sp. NKC21-4.</title>
        <authorList>
            <person name="Oh Y.J."/>
        </authorList>
    </citation>
    <scope>NUCLEOTIDE SEQUENCE [LARGE SCALE GENOMIC DNA]</scope>
    <source>
        <strain evidence="8 9">NKC21-4</strain>
    </source>
</reference>
<evidence type="ECO:0000256" key="4">
    <source>
        <dbReference type="ARBA" id="ARBA00022840"/>
    </source>
</evidence>
<dbReference type="InterPro" id="IPR007696">
    <property type="entry name" value="DNA_mismatch_repair_MutS_core"/>
</dbReference>
<dbReference type="Pfam" id="PF00488">
    <property type="entry name" value="MutS_V"/>
    <property type="match status" value="1"/>
</dbReference>
<dbReference type="NCBIfam" id="TIGR01069">
    <property type="entry name" value="mutS2"/>
    <property type="match status" value="1"/>
</dbReference>
<feature type="domain" description="DNA mismatch repair proteins mutS family" evidence="7">
    <location>
        <begin position="405"/>
        <end position="421"/>
    </location>
</feature>
<dbReference type="SMART" id="SM00533">
    <property type="entry name" value="MUTSd"/>
    <property type="match status" value="1"/>
</dbReference>
<dbReference type="InterPro" id="IPR036187">
    <property type="entry name" value="DNA_mismatch_repair_MutS_sf"/>
</dbReference>
<evidence type="ECO:0000313" key="8">
    <source>
        <dbReference type="EMBL" id="QQK79458.1"/>
    </source>
</evidence>
<keyword evidence="6" id="KW-0238">DNA-binding</keyword>
<keyword evidence="3" id="KW-0378">Hydrolase</keyword>
<dbReference type="RefSeq" id="WP_200089121.1">
    <property type="nucleotide sequence ID" value="NZ_CP054706.1"/>
</dbReference>
<evidence type="ECO:0000256" key="3">
    <source>
        <dbReference type="ARBA" id="ARBA00022801"/>
    </source>
</evidence>
<dbReference type="GO" id="GO:0006298">
    <property type="term" value="P:mismatch repair"/>
    <property type="evidence" value="ECO:0007669"/>
    <property type="project" value="InterPro"/>
</dbReference>
<dbReference type="GO" id="GO:0005524">
    <property type="term" value="F:ATP binding"/>
    <property type="evidence" value="ECO:0007669"/>
    <property type="project" value="UniProtKB-KW"/>
</dbReference>
<dbReference type="SUPFAM" id="SSF48334">
    <property type="entry name" value="DNA repair protein MutS, domain III"/>
    <property type="match status" value="1"/>
</dbReference>
<evidence type="ECO:0000256" key="5">
    <source>
        <dbReference type="ARBA" id="ARBA00022884"/>
    </source>
</evidence>
<dbReference type="GO" id="GO:0140664">
    <property type="term" value="F:ATP-dependent DNA damage sensor activity"/>
    <property type="evidence" value="ECO:0007669"/>
    <property type="project" value="InterPro"/>
</dbReference>
<keyword evidence="5" id="KW-0694">RNA-binding</keyword>
<evidence type="ECO:0000259" key="7">
    <source>
        <dbReference type="PROSITE" id="PS00486"/>
    </source>
</evidence>
<dbReference type="InterPro" id="IPR045076">
    <property type="entry name" value="MutS"/>
</dbReference>
<evidence type="ECO:0000313" key="9">
    <source>
        <dbReference type="Proteomes" id="UP000595349"/>
    </source>
</evidence>
<dbReference type="InterPro" id="IPR000432">
    <property type="entry name" value="DNA_mismatch_repair_MutS_C"/>
</dbReference>
<dbReference type="Proteomes" id="UP000595349">
    <property type="component" value="Chromosome"/>
</dbReference>
<dbReference type="PANTHER" id="PTHR48466:SF2">
    <property type="entry name" value="OS10G0509000 PROTEIN"/>
    <property type="match status" value="1"/>
</dbReference>
<evidence type="ECO:0000256" key="2">
    <source>
        <dbReference type="ARBA" id="ARBA00022741"/>
    </source>
</evidence>
<dbReference type="AlphaFoldDB" id="A0A7T7CEV6"/>
<dbReference type="SMART" id="SM00534">
    <property type="entry name" value="MUTSac"/>
    <property type="match status" value="1"/>
</dbReference>
<name>A0A7T7CEV6_9BACI</name>
<dbReference type="GO" id="GO:0030983">
    <property type="term" value="F:mismatched DNA binding"/>
    <property type="evidence" value="ECO:0007669"/>
    <property type="project" value="InterPro"/>
</dbReference>
<dbReference type="PROSITE" id="PS00486">
    <property type="entry name" value="DNA_MISMATCH_REPAIR_2"/>
    <property type="match status" value="1"/>
</dbReference>
<dbReference type="EMBL" id="CP054706">
    <property type="protein sequence ID" value="QQK79458.1"/>
    <property type="molecule type" value="Genomic_DNA"/>
</dbReference>